<dbReference type="PROSITE" id="PS51257">
    <property type="entry name" value="PROKAR_LIPOPROTEIN"/>
    <property type="match status" value="1"/>
</dbReference>
<name>A0A7G9YHA1_9EURY</name>
<protein>
    <recommendedName>
        <fullName evidence="1">DUF3887 domain-containing protein</fullName>
    </recommendedName>
</protein>
<accession>A0A7G9YHA1</accession>
<reference evidence="2" key="1">
    <citation type="submission" date="2020-06" db="EMBL/GenBank/DDBJ databases">
        <title>Unique genomic features of the anaerobic methanotrophic archaea.</title>
        <authorList>
            <person name="Chadwick G.L."/>
            <person name="Skennerton C.T."/>
            <person name="Laso-Perez R."/>
            <person name="Leu A.O."/>
            <person name="Speth D.R."/>
            <person name="Yu H."/>
            <person name="Morgan-Lang C."/>
            <person name="Hatzenpichler R."/>
            <person name="Goudeau D."/>
            <person name="Malmstrom R."/>
            <person name="Brazelton W.J."/>
            <person name="Woyke T."/>
            <person name="Hallam S.J."/>
            <person name="Tyson G.W."/>
            <person name="Wegener G."/>
            <person name="Boetius A."/>
            <person name="Orphan V."/>
        </authorList>
    </citation>
    <scope>NUCLEOTIDE SEQUENCE</scope>
</reference>
<feature type="domain" description="DUF3887" evidence="1">
    <location>
        <begin position="47"/>
        <end position="139"/>
    </location>
</feature>
<organism evidence="2">
    <name type="scientific">Candidatus Methanogaster sp. ANME-2c ERB4</name>
    <dbReference type="NCBI Taxonomy" id="2759911"/>
    <lineage>
        <taxon>Archaea</taxon>
        <taxon>Methanobacteriati</taxon>
        <taxon>Methanobacteriota</taxon>
        <taxon>Stenosarchaea group</taxon>
        <taxon>Methanomicrobia</taxon>
        <taxon>Methanosarcinales</taxon>
        <taxon>ANME-2 cluster</taxon>
        <taxon>Candidatus Methanogasteraceae</taxon>
        <taxon>Candidatus Methanogaster</taxon>
    </lineage>
</organism>
<dbReference type="InterPro" id="IPR024981">
    <property type="entry name" value="DUF3887"/>
</dbReference>
<gene>
    <name evidence="2" type="ORF">FLPANLNF_00004</name>
</gene>
<evidence type="ECO:0000313" key="2">
    <source>
        <dbReference type="EMBL" id="QNO47385.1"/>
    </source>
</evidence>
<sequence>MESRIITCAMIVAVIVAVTISSGCMEKSGVEVADVEQVRGYADPVTEQILVAMNENDYARYSEDFDQTMKNTMTEAVFDETNAVIRSKIGDYVSKEFWKAESKDQYTIVHYKAKFTDEPADVTVRVVFQEINGVMKVSGLWFDSPELRKP</sequence>
<dbReference type="Gene3D" id="3.10.450.590">
    <property type="match status" value="1"/>
</dbReference>
<proteinExistence type="predicted"/>
<evidence type="ECO:0000259" key="1">
    <source>
        <dbReference type="Pfam" id="PF13026"/>
    </source>
</evidence>
<dbReference type="AlphaFoldDB" id="A0A7G9YHA1"/>
<dbReference type="EMBL" id="MT631261">
    <property type="protein sequence ID" value="QNO47385.1"/>
    <property type="molecule type" value="Genomic_DNA"/>
</dbReference>
<dbReference type="Pfam" id="PF13026">
    <property type="entry name" value="DUF3887"/>
    <property type="match status" value="1"/>
</dbReference>